<dbReference type="PANTHER" id="PTHR30514:SF10">
    <property type="entry name" value="MURR_RPIR FAMILY TRANSCRIPTIONAL REGULATOR"/>
    <property type="match status" value="1"/>
</dbReference>
<dbReference type="GO" id="GO:0097367">
    <property type="term" value="F:carbohydrate derivative binding"/>
    <property type="evidence" value="ECO:0007669"/>
    <property type="project" value="InterPro"/>
</dbReference>
<dbReference type="GO" id="GO:0003700">
    <property type="term" value="F:DNA-binding transcription factor activity"/>
    <property type="evidence" value="ECO:0007669"/>
    <property type="project" value="InterPro"/>
</dbReference>
<dbReference type="InterPro" id="IPR000281">
    <property type="entry name" value="HTH_RpiR"/>
</dbReference>
<dbReference type="GO" id="GO:0003677">
    <property type="term" value="F:DNA binding"/>
    <property type="evidence" value="ECO:0007669"/>
    <property type="project" value="InterPro"/>
</dbReference>
<sequence>MNYDFEESGKRDHVNINDFDVLNRISSIINSEFGSNDAAIARYLIAHIRRSSEINVAAITRDAFVTRSAVRRFCNRLGYQSLSDLKESFTQSVFPSDLSHREEEFGYEEYRAELDVRMIEMFAEVESGVSDIAIKHLVDEIDGHKNVEIWCTNNVSANLVRFQQEMFYAGKIVRIVAGANVAELKNMGDASQSLIILVSVSGLFASQAREYLDCRSGRKILITAFSNDDKSRSFDRVYRLGNAGNGIDRLGVYSKYAMTYFFDLLSSCYLSRYPCTKGEPLYGSTLAWPE</sequence>
<gene>
    <name evidence="2" type="ORF">ERS852381_00202</name>
</gene>
<proteinExistence type="predicted"/>
<accession>A0A173WTP5</accession>
<name>A0A173WTP5_9ACTN</name>
<evidence type="ECO:0000259" key="1">
    <source>
        <dbReference type="PROSITE" id="PS51071"/>
    </source>
</evidence>
<dbReference type="Proteomes" id="UP000095468">
    <property type="component" value="Unassembled WGS sequence"/>
</dbReference>
<dbReference type="Gene3D" id="1.10.10.10">
    <property type="entry name" value="Winged helix-like DNA-binding domain superfamily/Winged helix DNA-binding domain"/>
    <property type="match status" value="1"/>
</dbReference>
<evidence type="ECO:0000313" key="2">
    <source>
        <dbReference type="EMBL" id="CUN42853.1"/>
    </source>
</evidence>
<dbReference type="PROSITE" id="PS51071">
    <property type="entry name" value="HTH_RPIR"/>
    <property type="match status" value="1"/>
</dbReference>
<dbReference type="SUPFAM" id="SSF46689">
    <property type="entry name" value="Homeodomain-like"/>
    <property type="match status" value="1"/>
</dbReference>
<organism evidence="2 3">
    <name type="scientific">Collinsella aerofaciens</name>
    <dbReference type="NCBI Taxonomy" id="74426"/>
    <lineage>
        <taxon>Bacteria</taxon>
        <taxon>Bacillati</taxon>
        <taxon>Actinomycetota</taxon>
        <taxon>Coriobacteriia</taxon>
        <taxon>Coriobacteriales</taxon>
        <taxon>Coriobacteriaceae</taxon>
        <taxon>Collinsella</taxon>
    </lineage>
</organism>
<dbReference type="Pfam" id="PF01418">
    <property type="entry name" value="HTH_6"/>
    <property type="match status" value="1"/>
</dbReference>
<dbReference type="InterPro" id="IPR009057">
    <property type="entry name" value="Homeodomain-like_sf"/>
</dbReference>
<dbReference type="PANTHER" id="PTHR30514">
    <property type="entry name" value="GLUCOKINASE"/>
    <property type="match status" value="1"/>
</dbReference>
<dbReference type="EMBL" id="CYYP01000001">
    <property type="protein sequence ID" value="CUN42853.1"/>
    <property type="molecule type" value="Genomic_DNA"/>
</dbReference>
<dbReference type="InterPro" id="IPR047640">
    <property type="entry name" value="RpiR-like"/>
</dbReference>
<evidence type="ECO:0000313" key="3">
    <source>
        <dbReference type="Proteomes" id="UP000095468"/>
    </source>
</evidence>
<protein>
    <submittedName>
        <fullName evidence="2">Helix-turn-helix domain, rpiR family</fullName>
    </submittedName>
</protein>
<dbReference type="AlphaFoldDB" id="A0A173WTP5"/>
<reference evidence="2 3" key="1">
    <citation type="submission" date="2015-09" db="EMBL/GenBank/DDBJ databases">
        <authorList>
            <consortium name="Pathogen Informatics"/>
        </authorList>
    </citation>
    <scope>NUCLEOTIDE SEQUENCE [LARGE SCALE GENOMIC DNA]</scope>
    <source>
        <strain evidence="2 3">2789STDY5608823</strain>
    </source>
</reference>
<feature type="domain" description="HTH rpiR-type" evidence="1">
    <location>
        <begin position="19"/>
        <end position="96"/>
    </location>
</feature>
<dbReference type="InterPro" id="IPR036388">
    <property type="entry name" value="WH-like_DNA-bd_sf"/>
</dbReference>